<dbReference type="EMBL" id="CP091196">
    <property type="protein sequence ID" value="UQS26911.1"/>
    <property type="molecule type" value="Genomic_DNA"/>
</dbReference>
<dbReference type="CDD" id="cd04622">
    <property type="entry name" value="CBS_pair_HRP1_like"/>
    <property type="match status" value="1"/>
</dbReference>
<dbReference type="InterPro" id="IPR051257">
    <property type="entry name" value="Diverse_CBS-Domain"/>
</dbReference>
<protein>
    <submittedName>
        <fullName evidence="4">CBS domain-containing protein</fullName>
    </submittedName>
</protein>
<dbReference type="Gene3D" id="3.10.580.10">
    <property type="entry name" value="CBS-domain"/>
    <property type="match status" value="1"/>
</dbReference>
<dbReference type="InterPro" id="IPR000644">
    <property type="entry name" value="CBS_dom"/>
</dbReference>
<dbReference type="Pfam" id="PF00571">
    <property type="entry name" value="CBS"/>
    <property type="match status" value="2"/>
</dbReference>
<keyword evidence="5" id="KW-1185">Reference proteome</keyword>
<reference evidence="4" key="1">
    <citation type="submission" date="2022-01" db="EMBL/GenBank/DDBJ databases">
        <title>PSI-footprinting approach for the identification of protein synthesis inhibitor producers.</title>
        <authorList>
            <person name="Handel F."/>
            <person name="Kulik A."/>
            <person name="Wex K.W."/>
            <person name="Berscheid A."/>
            <person name="Saur J.S."/>
            <person name="Winkler A."/>
            <person name="Wibberg D."/>
            <person name="Kalinowski J."/>
            <person name="Broetz-Oesterhelt H."/>
            <person name="Mast Y."/>
        </authorList>
    </citation>
    <scope>NUCLEOTIDE SEQUENCE</scope>
    <source>
        <strain evidence="4">KNN 49.3e</strain>
    </source>
</reference>
<keyword evidence="1 2" id="KW-0129">CBS domain</keyword>
<proteinExistence type="predicted"/>
<name>A0ABY4P3W2_9PSEU</name>
<dbReference type="PANTHER" id="PTHR43080:SF2">
    <property type="entry name" value="CBS DOMAIN-CONTAINING PROTEIN"/>
    <property type="match status" value="1"/>
</dbReference>
<dbReference type="Proteomes" id="UP000830158">
    <property type="component" value="Chromosome"/>
</dbReference>
<evidence type="ECO:0000256" key="1">
    <source>
        <dbReference type="ARBA" id="ARBA00023122"/>
    </source>
</evidence>
<dbReference type="InterPro" id="IPR046342">
    <property type="entry name" value="CBS_dom_sf"/>
</dbReference>
<dbReference type="SUPFAM" id="SSF54631">
    <property type="entry name" value="CBS-domain pair"/>
    <property type="match status" value="1"/>
</dbReference>
<dbReference type="PROSITE" id="PS51371">
    <property type="entry name" value="CBS"/>
    <property type="match status" value="2"/>
</dbReference>
<evidence type="ECO:0000256" key="2">
    <source>
        <dbReference type="PROSITE-ProRule" id="PRU00703"/>
    </source>
</evidence>
<feature type="domain" description="CBS" evidence="3">
    <location>
        <begin position="74"/>
        <end position="132"/>
    </location>
</feature>
<gene>
    <name evidence="4" type="ORF">L1857_30975</name>
</gene>
<feature type="domain" description="CBS" evidence="3">
    <location>
        <begin position="9"/>
        <end position="65"/>
    </location>
</feature>
<evidence type="ECO:0000313" key="5">
    <source>
        <dbReference type="Proteomes" id="UP000830158"/>
    </source>
</evidence>
<sequence length="139" mass="14650">MAQLVRDVMTRNPVTLSADTPVRQAAQAMREKDIGNVLVRDGDRLAGIVTDRDLVVRALADKDDPASCTLGEVCSGELVTASPEEPADAAVQRMRQHAVRRIAVVDHDQPVGVVSVGDAAIERDPSSALGDISAARGNA</sequence>
<accession>A0ABY4P3W2</accession>
<evidence type="ECO:0000313" key="4">
    <source>
        <dbReference type="EMBL" id="UQS26911.1"/>
    </source>
</evidence>
<organism evidence="4 5">
    <name type="scientific">Amycolatopsis thermalba</name>
    <dbReference type="NCBI Taxonomy" id="944492"/>
    <lineage>
        <taxon>Bacteria</taxon>
        <taxon>Bacillati</taxon>
        <taxon>Actinomycetota</taxon>
        <taxon>Actinomycetes</taxon>
        <taxon>Pseudonocardiales</taxon>
        <taxon>Pseudonocardiaceae</taxon>
        <taxon>Amycolatopsis</taxon>
    </lineage>
</organism>
<dbReference type="SMART" id="SM00116">
    <property type="entry name" value="CBS"/>
    <property type="match status" value="2"/>
</dbReference>
<dbReference type="PANTHER" id="PTHR43080">
    <property type="entry name" value="CBS DOMAIN-CONTAINING PROTEIN CBSX3, MITOCHONDRIAL"/>
    <property type="match status" value="1"/>
</dbReference>
<dbReference type="RefSeq" id="WP_094006113.1">
    <property type="nucleotide sequence ID" value="NZ_CP091196.1"/>
</dbReference>
<evidence type="ECO:0000259" key="3">
    <source>
        <dbReference type="PROSITE" id="PS51371"/>
    </source>
</evidence>